<dbReference type="Pfam" id="PF07883">
    <property type="entry name" value="Cupin_2"/>
    <property type="match status" value="1"/>
</dbReference>
<dbReference type="EMBL" id="JAVREJ010000001">
    <property type="protein sequence ID" value="MDT0348375.1"/>
    <property type="molecule type" value="Genomic_DNA"/>
</dbReference>
<feature type="chain" id="PRO_5046157546" evidence="1">
    <location>
        <begin position="29"/>
        <end position="173"/>
    </location>
</feature>
<keyword evidence="1" id="KW-0732">Signal</keyword>
<reference evidence="4" key="1">
    <citation type="submission" date="2023-07" db="EMBL/GenBank/DDBJ databases">
        <title>30 novel species of actinomycetes from the DSMZ collection.</title>
        <authorList>
            <person name="Nouioui I."/>
        </authorList>
    </citation>
    <scope>NUCLEOTIDE SEQUENCE [LARGE SCALE GENOMIC DNA]</scope>
    <source>
        <strain evidence="4">DSM 45834</strain>
    </source>
</reference>
<evidence type="ECO:0000313" key="3">
    <source>
        <dbReference type="EMBL" id="MDT0348375.1"/>
    </source>
</evidence>
<feature type="signal peptide" evidence="1">
    <location>
        <begin position="1"/>
        <end position="28"/>
    </location>
</feature>
<dbReference type="PROSITE" id="PS51257">
    <property type="entry name" value="PROKAR_LIPOPROTEIN"/>
    <property type="match status" value="1"/>
</dbReference>
<evidence type="ECO:0000259" key="2">
    <source>
        <dbReference type="Pfam" id="PF07883"/>
    </source>
</evidence>
<dbReference type="Proteomes" id="UP001183202">
    <property type="component" value="Unassembled WGS sequence"/>
</dbReference>
<dbReference type="InterPro" id="IPR014710">
    <property type="entry name" value="RmlC-like_jellyroll"/>
</dbReference>
<comment type="caution">
    <text evidence="3">The sequence shown here is derived from an EMBL/GenBank/DDBJ whole genome shotgun (WGS) entry which is preliminary data.</text>
</comment>
<feature type="domain" description="Cupin type-2" evidence="2">
    <location>
        <begin position="84"/>
        <end position="152"/>
    </location>
</feature>
<dbReference type="InterPro" id="IPR013096">
    <property type="entry name" value="Cupin_2"/>
</dbReference>
<evidence type="ECO:0000256" key="1">
    <source>
        <dbReference type="SAM" id="SignalP"/>
    </source>
</evidence>
<evidence type="ECO:0000313" key="4">
    <source>
        <dbReference type="Proteomes" id="UP001183202"/>
    </source>
</evidence>
<keyword evidence="4" id="KW-1185">Reference proteome</keyword>
<accession>A0ABU2N3A6</accession>
<gene>
    <name evidence="3" type="ORF">RM445_02420</name>
</gene>
<organism evidence="3 4">
    <name type="scientific">Pseudonocardia charpentierae</name>
    <dbReference type="NCBI Taxonomy" id="3075545"/>
    <lineage>
        <taxon>Bacteria</taxon>
        <taxon>Bacillati</taxon>
        <taxon>Actinomycetota</taxon>
        <taxon>Actinomycetes</taxon>
        <taxon>Pseudonocardiales</taxon>
        <taxon>Pseudonocardiaceae</taxon>
        <taxon>Pseudonocardia</taxon>
    </lineage>
</organism>
<sequence>MTLIPRPFRTARVAALLLGGGVLLGACAQPGQLGQPVPAAPAAPAAAPVAVPAPVPATVEPAAGTVDSKVTIRTPGPAVYAVRTVVLAPGETQEWHRHPGTETVIVRRGAVTLGREGGCTPARFGEGEALFVGDAVPHRLANDGTAPAELVVTTLLAPGVPDSEDVSSPCPED</sequence>
<dbReference type="InterPro" id="IPR011051">
    <property type="entry name" value="RmlC_Cupin_sf"/>
</dbReference>
<name>A0ABU2N3A6_9PSEU</name>
<dbReference type="SUPFAM" id="SSF51182">
    <property type="entry name" value="RmlC-like cupins"/>
    <property type="match status" value="1"/>
</dbReference>
<dbReference type="Gene3D" id="2.60.120.10">
    <property type="entry name" value="Jelly Rolls"/>
    <property type="match status" value="1"/>
</dbReference>
<proteinExistence type="predicted"/>
<dbReference type="RefSeq" id="WP_311554265.1">
    <property type="nucleotide sequence ID" value="NZ_JAVREJ010000001.1"/>
</dbReference>
<protein>
    <submittedName>
        <fullName evidence="3">Cupin domain-containing protein</fullName>
    </submittedName>
</protein>